<sequence>MPSPEKIDQRQKNSRSCISASKSNPNLSKGSPEMKSTKTPSPETTLRNKKTAWCLRQHRHRTFQPNKNYSSKLLPTLPATPASIYTIPSSFSGGEATGGEGTARSTPDWRIALLSPVSTVDGDGTGEEWRNVGTGSQSRATRAKRTTLDC</sequence>
<proteinExistence type="predicted"/>
<feature type="region of interest" description="Disordered" evidence="1">
    <location>
        <begin position="1"/>
        <end position="49"/>
    </location>
</feature>
<evidence type="ECO:0000256" key="1">
    <source>
        <dbReference type="SAM" id="MobiDB-lite"/>
    </source>
</evidence>
<organism evidence="2">
    <name type="scientific">Arundo donax</name>
    <name type="common">Giant reed</name>
    <name type="synonym">Donax arundinaceus</name>
    <dbReference type="NCBI Taxonomy" id="35708"/>
    <lineage>
        <taxon>Eukaryota</taxon>
        <taxon>Viridiplantae</taxon>
        <taxon>Streptophyta</taxon>
        <taxon>Embryophyta</taxon>
        <taxon>Tracheophyta</taxon>
        <taxon>Spermatophyta</taxon>
        <taxon>Magnoliopsida</taxon>
        <taxon>Liliopsida</taxon>
        <taxon>Poales</taxon>
        <taxon>Poaceae</taxon>
        <taxon>PACMAD clade</taxon>
        <taxon>Arundinoideae</taxon>
        <taxon>Arundineae</taxon>
        <taxon>Arundo</taxon>
    </lineage>
</organism>
<protein>
    <submittedName>
        <fullName evidence="2">Uncharacterized protein</fullName>
    </submittedName>
</protein>
<dbReference type="AlphaFoldDB" id="A0A0A9CDK8"/>
<evidence type="ECO:0000313" key="2">
    <source>
        <dbReference type="EMBL" id="JAD71485.1"/>
    </source>
</evidence>
<feature type="region of interest" description="Disordered" evidence="1">
    <location>
        <begin position="121"/>
        <end position="150"/>
    </location>
</feature>
<accession>A0A0A9CDK8</accession>
<feature type="compositionally biased region" description="Polar residues" evidence="1">
    <location>
        <begin position="14"/>
        <end position="29"/>
    </location>
</feature>
<reference evidence="2" key="2">
    <citation type="journal article" date="2015" name="Data Brief">
        <title>Shoot transcriptome of the giant reed, Arundo donax.</title>
        <authorList>
            <person name="Barrero R.A."/>
            <person name="Guerrero F.D."/>
            <person name="Moolhuijzen P."/>
            <person name="Goolsby J.A."/>
            <person name="Tidwell J."/>
            <person name="Bellgard S.E."/>
            <person name="Bellgard M.I."/>
        </authorList>
    </citation>
    <scope>NUCLEOTIDE SEQUENCE</scope>
    <source>
        <tissue evidence="2">Shoot tissue taken approximately 20 cm above the soil surface</tissue>
    </source>
</reference>
<dbReference type="EMBL" id="GBRH01226410">
    <property type="protein sequence ID" value="JAD71485.1"/>
    <property type="molecule type" value="Transcribed_RNA"/>
</dbReference>
<feature type="region of interest" description="Disordered" evidence="1">
    <location>
        <begin position="88"/>
        <end position="107"/>
    </location>
</feature>
<name>A0A0A9CDK8_ARUDO</name>
<feature type="compositionally biased region" description="Basic and acidic residues" evidence="1">
    <location>
        <begin position="1"/>
        <end position="11"/>
    </location>
</feature>
<feature type="compositionally biased region" description="Basic residues" evidence="1">
    <location>
        <begin position="141"/>
        <end position="150"/>
    </location>
</feature>
<reference evidence="2" key="1">
    <citation type="submission" date="2014-09" db="EMBL/GenBank/DDBJ databases">
        <authorList>
            <person name="Magalhaes I.L.F."/>
            <person name="Oliveira U."/>
            <person name="Santos F.R."/>
            <person name="Vidigal T.H.D.A."/>
            <person name="Brescovit A.D."/>
            <person name="Santos A.J."/>
        </authorList>
    </citation>
    <scope>NUCLEOTIDE SEQUENCE</scope>
    <source>
        <tissue evidence="2">Shoot tissue taken approximately 20 cm above the soil surface</tissue>
    </source>
</reference>